<dbReference type="PANTHER" id="PTHR35020">
    <property type="entry name" value="N-ACETYLGLUCOSAMINE-INDUCED PROTEIN 1"/>
    <property type="match status" value="1"/>
</dbReference>
<dbReference type="PANTHER" id="PTHR35020:SF4">
    <property type="entry name" value="N-ACETYLGLUCOSAMINE-INDUCED PROTEIN 1"/>
    <property type="match status" value="1"/>
</dbReference>
<dbReference type="Pfam" id="PF12239">
    <property type="entry name" value="DUF3605"/>
    <property type="match status" value="1"/>
</dbReference>
<reference evidence="1" key="1">
    <citation type="submission" date="2023-03" db="EMBL/GenBank/DDBJ databases">
        <title>Emydomyces testavorans Genome Sequence.</title>
        <authorList>
            <person name="Hoyer L."/>
        </authorList>
    </citation>
    <scope>NUCLEOTIDE SEQUENCE</scope>
    <source>
        <strain evidence="1">16-2883</strain>
    </source>
</reference>
<evidence type="ECO:0000313" key="2">
    <source>
        <dbReference type="Proteomes" id="UP001219355"/>
    </source>
</evidence>
<dbReference type="GO" id="GO:0006044">
    <property type="term" value="P:N-acetylglucosamine metabolic process"/>
    <property type="evidence" value="ECO:0007669"/>
    <property type="project" value="TreeGrafter"/>
</dbReference>
<dbReference type="AlphaFoldDB" id="A0AAF0DJY4"/>
<organism evidence="1 2">
    <name type="scientific">Emydomyces testavorans</name>
    <dbReference type="NCBI Taxonomy" id="2070801"/>
    <lineage>
        <taxon>Eukaryota</taxon>
        <taxon>Fungi</taxon>
        <taxon>Dikarya</taxon>
        <taxon>Ascomycota</taxon>
        <taxon>Pezizomycotina</taxon>
        <taxon>Eurotiomycetes</taxon>
        <taxon>Eurotiomycetidae</taxon>
        <taxon>Onygenales</taxon>
        <taxon>Nannizziopsiaceae</taxon>
        <taxon>Emydomyces</taxon>
    </lineage>
</organism>
<name>A0AAF0DJY4_9EURO</name>
<dbReference type="EMBL" id="CP120628">
    <property type="protein sequence ID" value="WEW58987.1"/>
    <property type="molecule type" value="Genomic_DNA"/>
</dbReference>
<dbReference type="GO" id="GO:0005737">
    <property type="term" value="C:cytoplasm"/>
    <property type="evidence" value="ECO:0007669"/>
    <property type="project" value="TreeGrafter"/>
</dbReference>
<evidence type="ECO:0008006" key="3">
    <source>
        <dbReference type="Google" id="ProtNLM"/>
    </source>
</evidence>
<proteinExistence type="predicted"/>
<keyword evidence="2" id="KW-1185">Reference proteome</keyword>
<accession>A0AAF0DJY4</accession>
<dbReference type="Proteomes" id="UP001219355">
    <property type="component" value="Chromosome 2"/>
</dbReference>
<protein>
    <recommendedName>
        <fullName evidence="3">N-acetylglucosamine-induced protein 1</fullName>
    </recommendedName>
</protein>
<gene>
    <name evidence="1" type="ORF">PRK78_004455</name>
</gene>
<evidence type="ECO:0000313" key="1">
    <source>
        <dbReference type="EMBL" id="WEW58987.1"/>
    </source>
</evidence>
<sequence>MTLIVLLTAGWKLDDYKILYNDWPYAVETDIVHLVVWTKFELEDDPATDDLTPQARKEVDNFVGRMFRSKMPGQQVVWFKNWKSLKSVHSLEHFHIMLKAPDQEFVHEITNGDVPLIEKM</sequence>
<dbReference type="InterPro" id="IPR022036">
    <property type="entry name" value="DUF3605"/>
</dbReference>